<organism evidence="2 3">
    <name type="scientific">Pelagovum pacificum</name>
    <dbReference type="NCBI Taxonomy" id="2588711"/>
    <lineage>
        <taxon>Bacteria</taxon>
        <taxon>Pseudomonadati</taxon>
        <taxon>Pseudomonadota</taxon>
        <taxon>Alphaproteobacteria</taxon>
        <taxon>Rhodobacterales</taxon>
        <taxon>Paracoccaceae</taxon>
        <taxon>Pelagovum</taxon>
    </lineage>
</organism>
<keyword evidence="1" id="KW-1133">Transmembrane helix</keyword>
<reference evidence="2 3" key="1">
    <citation type="submission" date="2019-06" db="EMBL/GenBank/DDBJ databases">
        <title>Genome of new Rhodobacteraceae sp. SM1903.</title>
        <authorList>
            <person name="Ren X."/>
        </authorList>
    </citation>
    <scope>NUCLEOTIDE SEQUENCE [LARGE SCALE GENOMIC DNA]</scope>
    <source>
        <strain evidence="2 3">SM1903</strain>
    </source>
</reference>
<proteinExistence type="predicted"/>
<dbReference type="RefSeq" id="WP_140197510.1">
    <property type="nucleotide sequence ID" value="NZ_CP065915.1"/>
</dbReference>
<accession>A0A5C5G9I4</accession>
<feature type="transmembrane region" description="Helical" evidence="1">
    <location>
        <begin position="52"/>
        <end position="73"/>
    </location>
</feature>
<evidence type="ECO:0000313" key="2">
    <source>
        <dbReference type="EMBL" id="TNY30715.1"/>
    </source>
</evidence>
<evidence type="ECO:0000256" key="1">
    <source>
        <dbReference type="SAM" id="Phobius"/>
    </source>
</evidence>
<dbReference type="AlphaFoldDB" id="A0A5C5G9I4"/>
<keyword evidence="1" id="KW-0812">Transmembrane</keyword>
<dbReference type="Pfam" id="PF10658">
    <property type="entry name" value="DUF2484"/>
    <property type="match status" value="1"/>
</dbReference>
<keyword evidence="3" id="KW-1185">Reference proteome</keyword>
<dbReference type="InterPro" id="IPR018919">
    <property type="entry name" value="DUF2484"/>
</dbReference>
<name>A0A5C5G9I4_9RHOB</name>
<gene>
    <name evidence="2" type="ORF">FHY64_19240</name>
</gene>
<dbReference type="OrthoDB" id="7862849at2"/>
<feature type="transmembrane region" description="Helical" evidence="1">
    <location>
        <begin position="29"/>
        <end position="47"/>
    </location>
</feature>
<comment type="caution">
    <text evidence="2">The sequence shown here is derived from an EMBL/GenBank/DDBJ whole genome shotgun (WGS) entry which is preliminary data.</text>
</comment>
<keyword evidence="1" id="KW-0472">Membrane</keyword>
<evidence type="ECO:0000313" key="3">
    <source>
        <dbReference type="Proteomes" id="UP000314011"/>
    </source>
</evidence>
<protein>
    <submittedName>
        <fullName evidence="2">DUF2484 family protein</fullName>
    </submittedName>
</protein>
<dbReference type="EMBL" id="VFFF01000004">
    <property type="protein sequence ID" value="TNY30715.1"/>
    <property type="molecule type" value="Genomic_DNA"/>
</dbReference>
<dbReference type="Proteomes" id="UP000314011">
    <property type="component" value="Unassembled WGS sequence"/>
</dbReference>
<sequence>MSLSLILVCSWVILAHVMAMIPSKDSHWRRAFILIVLGIPLLGFVTWQNGPWVGLICLAAGMSILRWPMYFLARWVRRQLTRSESNRV</sequence>